<accession>A0A9P0CZ16</accession>
<dbReference type="GO" id="GO:0005634">
    <property type="term" value="C:nucleus"/>
    <property type="evidence" value="ECO:0007669"/>
    <property type="project" value="UniProtKB-SubCell"/>
</dbReference>
<feature type="coiled-coil region" evidence="17">
    <location>
        <begin position="450"/>
        <end position="477"/>
    </location>
</feature>
<dbReference type="EC" id="2.1.1.359" evidence="3"/>
<proteinExistence type="predicted"/>
<evidence type="ECO:0000256" key="17">
    <source>
        <dbReference type="SAM" id="Coils"/>
    </source>
</evidence>
<feature type="compositionally biased region" description="Basic and acidic residues" evidence="18">
    <location>
        <begin position="1616"/>
        <end position="1631"/>
    </location>
</feature>
<dbReference type="OrthoDB" id="308383at2759"/>
<keyword evidence="13" id="KW-0156">Chromatin regulator</keyword>
<dbReference type="InterPro" id="IPR042294">
    <property type="entry name" value="SETD2_animal"/>
</dbReference>
<keyword evidence="8" id="KW-0808">Transferase</keyword>
<evidence type="ECO:0000256" key="5">
    <source>
        <dbReference type="ARBA" id="ARBA00022473"/>
    </source>
</evidence>
<feature type="compositionally biased region" description="Polar residues" evidence="18">
    <location>
        <begin position="659"/>
        <end position="688"/>
    </location>
</feature>
<evidence type="ECO:0000256" key="1">
    <source>
        <dbReference type="ARBA" id="ARBA00004123"/>
    </source>
</evidence>
<dbReference type="PROSITE" id="PS01159">
    <property type="entry name" value="WW_DOMAIN_1"/>
    <property type="match status" value="1"/>
</dbReference>
<dbReference type="SUPFAM" id="SSF51045">
    <property type="entry name" value="WW domain"/>
    <property type="match status" value="1"/>
</dbReference>
<evidence type="ECO:0000256" key="18">
    <source>
        <dbReference type="SAM" id="MobiDB-lite"/>
    </source>
</evidence>
<dbReference type="PROSITE" id="PS50020">
    <property type="entry name" value="WW_DOMAIN_2"/>
    <property type="match status" value="1"/>
</dbReference>
<evidence type="ECO:0000256" key="16">
    <source>
        <dbReference type="ARBA" id="ARBA00023242"/>
    </source>
</evidence>
<feature type="compositionally biased region" description="Basic and acidic residues" evidence="18">
    <location>
        <begin position="1579"/>
        <end position="1590"/>
    </location>
</feature>
<evidence type="ECO:0000256" key="3">
    <source>
        <dbReference type="ARBA" id="ARBA00012178"/>
    </source>
</evidence>
<gene>
    <name evidence="23" type="ORF">PSYICH_LOCUS8617</name>
</gene>
<evidence type="ECO:0000256" key="9">
    <source>
        <dbReference type="ARBA" id="ARBA00022691"/>
    </source>
</evidence>
<dbReference type="InterPro" id="IPR006560">
    <property type="entry name" value="AWS_dom"/>
</dbReference>
<dbReference type="FunFam" id="2.170.270.10:FF:000016">
    <property type="entry name" value="Histone-lysine N-methyltransferase"/>
    <property type="match status" value="1"/>
</dbReference>
<dbReference type="Gene3D" id="2.170.270.10">
    <property type="entry name" value="SET domain"/>
    <property type="match status" value="1"/>
</dbReference>
<sequence length="1847" mass="212285">MPPKKKKNPVNLVVGTVSTRSTRRQSIVNIDIPKLSRSGRSPKPAKATNISEKPVGQEKNEFTNKIQISYNKCITSNTKTLPSSPKTSLDALDKDNKALLEILQDWNDEDDEQIENSPTSSMINDIKPIINTNVEKQYNLNETEDISDLSENKQMELMLSEGLDDEEILLDKTKEMIKSPQHIEESDNSSTIKDDFKIVQDDSRSEDVNFEATKDDNSVSMSGDSVHTEPEQVIIEENASIPFADDMIVDEVQPTEKFEESNMREQDNEDVPREIVDEETATLSEEIVTEGVSEENIEFSEVVQIAENISEDSRSKSDEEQIVVAKIEEIHSVNDESQDMDCMPVVEQLDENQIVEEQIFVQEDISILDSLKNSPVEEKIDETNIIHSSENIEESTPLQEELDEMECEYETTVHTDEVTDYSAIKEEEEAECKSSENNKDIQFNFSSLSKEEKEEIYENLESKVAEMNLVDENLDKKPNDGIINTKETIYEKVMLELADNENVELVNIDISSKKSPIKKDKNVKKEVTKQPSTKKTKSTTSKVQKTDKKVDKSSKKKSTKITKPPTFKINKEKKPIEFKTKKNINEKSTKKCKEKSHLKEPDKLEKKSDKKLTKFEETLQCLAKVEIEGEDIRRSSRIKSISVMNKKTSGWGLVKSKSETSLNDGDASDSNSFLTESDKSTPTASPKVSSRDRKSKSGIGNSESPLHTPIKSDSHVIVPFKNECNSKERAKDPVVEARLKQFVHLKENLYKTDRMVCKEAKKMACDCFLTQEELDNNDYYGCGEDCLNRLLLIECGNLCTVGDRCTNKRFQKNFFAPVEVFNTDKKGLGLRAAANIPFGEFILEYVGEVLNSDEFDKRAEVYSQDKNIHYYFMALRADAIIDATMKGNISRFINHSCDPNAETQKWTVNGELRIGFFSTRTILAGEEITFDYRFQRYGKEAQKCYCGASICRGWLGEQPDSDEEEEEEEEEIEEIKPTTPIPSTELETTPSDLGVKLEDESAMEIIAETPESKDVLLPISSEDVTAPQPPKPPTIKKKVQRKKSRIELFEEVDQLNEEIEMLVTTGLKNQAHTLKLSRLMVRAKEPQQRAKLLRVLRRGELPCRRLFLDYHGLRLMHGYMIDAQQLVITNKKFESSRLEMLQTLAVLPIPNKTMLQDSKVLPTVEKWCTDKDLTSPEDSESNSPKDTEPIPKPVEIKDESKDSIKEDQALERTIEDQQEEIKFLATKLLEEWKNLKEVFRIPKKERIEQMKEHEREANKKFMQTNQNTYGSDDYRKMDRYRGVSKGKMDWEWDRRRRPPKPGDKPSAEFLRLSKIERRKLFALQHELKEEERKLKQREMWRQHEMNCMMIGADPRFTAPFDPSRGYQYIWNQQIAQWQTVPIQDNPRLYPSQPSPHQRPNLNLPPPHLTKPPLPAYQYPSPISLQMPSLPQNPVQGHLPPLPQNPIPGHLTSLSHIPVQGHMPPLPGTPQLYHAQAQMSVPTPPLPQVPPPQQIEEDPSQVKFMGPIPPPVKLPPKWKCAKDKYGRPYYYHIKIRRSQWEPPPPPEPVEVSESESSSESSTVSSDSSSENSDSDDDIDDTRLLLEVRRQMDSLPKASKSLPIDPENMDDTPTKTPSPDEKHLESDLSMDDIKQRSIDEDIIRRPSIDMRLKELDLFKDDRPVKKKRRVGLCEEIIISPRTEEDKKQFKEDLKRYKANKEKLKRQKEKILMQTKKQLREIELKKAKEKKVKTTVKVKLKEKPDFNSEAAKKIKESFRTNMASTVVSSLNAYRKPDCTEGRITNTQDFKHLARKLTHFVMLKEMKHITKIEDLTCTDNVKTKAREFIRKYMSKFGEVYVKRSDSPDFKD</sequence>
<dbReference type="PROSITE" id="PS50280">
    <property type="entry name" value="SET"/>
    <property type="match status" value="1"/>
</dbReference>
<name>A0A9P0CZ16_9CUCU</name>
<comment type="subcellular location">
    <subcellularLocation>
        <location evidence="2">Chromosome</location>
    </subcellularLocation>
    <subcellularLocation>
        <location evidence="1">Nucleus</location>
    </subcellularLocation>
</comment>
<feature type="domain" description="Post-SET" evidence="21">
    <location>
        <begin position="940"/>
        <end position="956"/>
    </location>
</feature>
<reference evidence="23" key="1">
    <citation type="submission" date="2022-01" db="EMBL/GenBank/DDBJ databases">
        <authorList>
            <person name="King R."/>
        </authorList>
    </citation>
    <scope>NUCLEOTIDE SEQUENCE</scope>
</reference>
<keyword evidence="15" id="KW-0804">Transcription</keyword>
<dbReference type="PROSITE" id="PS51215">
    <property type="entry name" value="AWS"/>
    <property type="match status" value="1"/>
</dbReference>
<keyword evidence="12" id="KW-0862">Zinc</keyword>
<feature type="compositionally biased region" description="Acidic residues" evidence="18">
    <location>
        <begin position="959"/>
        <end position="973"/>
    </location>
</feature>
<dbReference type="Proteomes" id="UP001153636">
    <property type="component" value="Chromosome 3"/>
</dbReference>
<dbReference type="Gene3D" id="1.10.1740.100">
    <property type="entry name" value="Set2, Rpb1 interacting domain"/>
    <property type="match status" value="1"/>
</dbReference>
<dbReference type="Pfam" id="PF00397">
    <property type="entry name" value="WW"/>
    <property type="match status" value="1"/>
</dbReference>
<evidence type="ECO:0000256" key="8">
    <source>
        <dbReference type="ARBA" id="ARBA00022679"/>
    </source>
</evidence>
<dbReference type="SMART" id="SM00317">
    <property type="entry name" value="SET"/>
    <property type="match status" value="1"/>
</dbReference>
<evidence type="ECO:0000256" key="15">
    <source>
        <dbReference type="ARBA" id="ARBA00023163"/>
    </source>
</evidence>
<dbReference type="InterPro" id="IPR013257">
    <property type="entry name" value="SRI"/>
</dbReference>
<keyword evidence="14" id="KW-0805">Transcription regulation</keyword>
<dbReference type="CDD" id="cd19172">
    <property type="entry name" value="SET_SETD2"/>
    <property type="match status" value="1"/>
</dbReference>
<evidence type="ECO:0000256" key="11">
    <source>
        <dbReference type="ARBA" id="ARBA00022782"/>
    </source>
</evidence>
<dbReference type="EMBL" id="OV651815">
    <property type="protein sequence ID" value="CAH1109058.1"/>
    <property type="molecule type" value="Genomic_DNA"/>
</dbReference>
<evidence type="ECO:0000256" key="7">
    <source>
        <dbReference type="ARBA" id="ARBA00022603"/>
    </source>
</evidence>
<dbReference type="InterPro" id="IPR044437">
    <property type="entry name" value="SETD2/Set2_SET"/>
</dbReference>
<keyword evidence="17" id="KW-0175">Coiled coil</keyword>
<dbReference type="SUPFAM" id="SSF82199">
    <property type="entry name" value="SET domain"/>
    <property type="match status" value="1"/>
</dbReference>
<dbReference type="GO" id="GO:0046872">
    <property type="term" value="F:metal ion binding"/>
    <property type="evidence" value="ECO:0007669"/>
    <property type="project" value="UniProtKB-KW"/>
</dbReference>
<feature type="coiled-coil region" evidence="17">
    <location>
        <begin position="1684"/>
        <end position="1729"/>
    </location>
</feature>
<keyword evidence="4" id="KW-0158">Chromosome</keyword>
<dbReference type="Pfam" id="PF00856">
    <property type="entry name" value="SET"/>
    <property type="match status" value="1"/>
</dbReference>
<evidence type="ECO:0000256" key="13">
    <source>
        <dbReference type="ARBA" id="ARBA00022853"/>
    </source>
</evidence>
<evidence type="ECO:0000256" key="14">
    <source>
        <dbReference type="ARBA" id="ARBA00023015"/>
    </source>
</evidence>
<evidence type="ECO:0000256" key="12">
    <source>
        <dbReference type="ARBA" id="ARBA00022833"/>
    </source>
</evidence>
<evidence type="ECO:0000256" key="6">
    <source>
        <dbReference type="ARBA" id="ARBA00022553"/>
    </source>
</evidence>
<keyword evidence="10" id="KW-0479">Metal-binding</keyword>
<dbReference type="InterPro" id="IPR038190">
    <property type="entry name" value="SRI_sf"/>
</dbReference>
<dbReference type="Pfam" id="PF17907">
    <property type="entry name" value="AWS"/>
    <property type="match status" value="1"/>
</dbReference>
<feature type="compositionally biased region" description="Basic and acidic residues" evidence="18">
    <location>
        <begin position="569"/>
        <end position="610"/>
    </location>
</feature>
<organism evidence="23 24">
    <name type="scientific">Psylliodes chrysocephalus</name>
    <dbReference type="NCBI Taxonomy" id="3402493"/>
    <lineage>
        <taxon>Eukaryota</taxon>
        <taxon>Metazoa</taxon>
        <taxon>Ecdysozoa</taxon>
        <taxon>Arthropoda</taxon>
        <taxon>Hexapoda</taxon>
        <taxon>Insecta</taxon>
        <taxon>Pterygota</taxon>
        <taxon>Neoptera</taxon>
        <taxon>Endopterygota</taxon>
        <taxon>Coleoptera</taxon>
        <taxon>Polyphaga</taxon>
        <taxon>Cucujiformia</taxon>
        <taxon>Chrysomeloidea</taxon>
        <taxon>Chrysomelidae</taxon>
        <taxon>Galerucinae</taxon>
        <taxon>Alticini</taxon>
        <taxon>Psylliodes</taxon>
    </lineage>
</organism>
<feature type="compositionally biased region" description="Basic and acidic residues" evidence="18">
    <location>
        <begin position="1183"/>
        <end position="1204"/>
    </location>
</feature>
<feature type="compositionally biased region" description="Polar residues" evidence="18">
    <location>
        <begin position="981"/>
        <end position="991"/>
    </location>
</feature>
<dbReference type="SMART" id="SM00456">
    <property type="entry name" value="WW"/>
    <property type="match status" value="1"/>
</dbReference>
<feature type="region of interest" description="Disordered" evidence="18">
    <location>
        <begin position="33"/>
        <end position="58"/>
    </location>
</feature>
<dbReference type="PANTHER" id="PTHR46711:SF1">
    <property type="entry name" value="HISTONE-LYSINE N-METHYLTRANSFERASE SETD2"/>
    <property type="match status" value="1"/>
</dbReference>
<feature type="region of interest" description="Disordered" evidence="18">
    <location>
        <begin position="656"/>
        <end position="712"/>
    </location>
</feature>
<dbReference type="GO" id="GO:0140955">
    <property type="term" value="F:histone H3K36 trimethyltransferase activity"/>
    <property type="evidence" value="ECO:0007669"/>
    <property type="project" value="UniProtKB-EC"/>
</dbReference>
<feature type="coiled-coil region" evidence="17">
    <location>
        <begin position="1207"/>
        <end position="1267"/>
    </location>
</feature>
<feature type="region of interest" description="Disordered" evidence="18">
    <location>
        <begin position="956"/>
        <end position="995"/>
    </location>
</feature>
<dbReference type="InterPro" id="IPR036020">
    <property type="entry name" value="WW_dom_sf"/>
</dbReference>
<keyword evidence="7" id="KW-0489">Methyltransferase</keyword>
<keyword evidence="6" id="KW-0597">Phosphoprotein</keyword>
<evidence type="ECO:0000259" key="20">
    <source>
        <dbReference type="PROSITE" id="PS50280"/>
    </source>
</evidence>
<dbReference type="GO" id="GO:0005694">
    <property type="term" value="C:chromosome"/>
    <property type="evidence" value="ECO:0007669"/>
    <property type="project" value="UniProtKB-SubCell"/>
</dbReference>
<protein>
    <recommendedName>
        <fullName evidence="3">[histone H3]-lysine(36) N-trimethyltransferase</fullName>
        <ecNumber evidence="3">2.1.1.359</ecNumber>
    </recommendedName>
</protein>
<evidence type="ECO:0000256" key="2">
    <source>
        <dbReference type="ARBA" id="ARBA00004286"/>
    </source>
</evidence>
<keyword evidence="24" id="KW-1185">Reference proteome</keyword>
<dbReference type="GO" id="GO:0032259">
    <property type="term" value="P:methylation"/>
    <property type="evidence" value="ECO:0007669"/>
    <property type="project" value="UniProtKB-KW"/>
</dbReference>
<feature type="compositionally biased region" description="Basic and acidic residues" evidence="18">
    <location>
        <begin position="517"/>
        <end position="528"/>
    </location>
</feature>
<dbReference type="InterPro" id="IPR003616">
    <property type="entry name" value="Post-SET_dom"/>
</dbReference>
<dbReference type="InterPro" id="IPR001202">
    <property type="entry name" value="WW_dom"/>
</dbReference>
<feature type="region of interest" description="Disordered" evidence="18">
    <location>
        <begin position="1384"/>
        <end position="1410"/>
    </location>
</feature>
<evidence type="ECO:0000259" key="21">
    <source>
        <dbReference type="PROSITE" id="PS50868"/>
    </source>
</evidence>
<evidence type="ECO:0000259" key="19">
    <source>
        <dbReference type="PROSITE" id="PS50020"/>
    </source>
</evidence>
<feature type="domain" description="WW" evidence="19">
    <location>
        <begin position="1511"/>
        <end position="1544"/>
    </location>
</feature>
<dbReference type="PROSITE" id="PS50868">
    <property type="entry name" value="POST_SET"/>
    <property type="match status" value="1"/>
</dbReference>
<feature type="domain" description="AWS" evidence="22">
    <location>
        <begin position="760"/>
        <end position="814"/>
    </location>
</feature>
<feature type="compositionally biased region" description="Basic and acidic residues" evidence="18">
    <location>
        <begin position="544"/>
        <end position="553"/>
    </location>
</feature>
<evidence type="ECO:0000256" key="4">
    <source>
        <dbReference type="ARBA" id="ARBA00022454"/>
    </source>
</evidence>
<dbReference type="Pfam" id="PF08236">
    <property type="entry name" value="SRI"/>
    <property type="match status" value="1"/>
</dbReference>
<dbReference type="GO" id="GO:0006355">
    <property type="term" value="P:regulation of DNA-templated transcription"/>
    <property type="evidence" value="ECO:0007669"/>
    <property type="project" value="InterPro"/>
</dbReference>
<feature type="region of interest" description="Disordered" evidence="18">
    <location>
        <begin position="1171"/>
        <end position="1204"/>
    </location>
</feature>
<dbReference type="SMART" id="SM00508">
    <property type="entry name" value="PostSET"/>
    <property type="match status" value="1"/>
</dbReference>
<keyword evidence="16" id="KW-0539">Nucleus</keyword>
<keyword evidence="5" id="KW-0217">Developmental protein</keyword>
<dbReference type="InterPro" id="IPR046341">
    <property type="entry name" value="SET_dom_sf"/>
</dbReference>
<feature type="compositionally biased region" description="Low complexity" evidence="18">
    <location>
        <begin position="1548"/>
        <end position="1570"/>
    </location>
</feature>
<dbReference type="SMART" id="SM00570">
    <property type="entry name" value="AWS"/>
    <property type="match status" value="1"/>
</dbReference>
<dbReference type="InterPro" id="IPR001214">
    <property type="entry name" value="SET_dom"/>
</dbReference>
<feature type="domain" description="SET" evidence="20">
    <location>
        <begin position="816"/>
        <end position="933"/>
    </location>
</feature>
<evidence type="ECO:0000259" key="22">
    <source>
        <dbReference type="PROSITE" id="PS51215"/>
    </source>
</evidence>
<feature type="region of interest" description="Disordered" evidence="18">
    <location>
        <begin position="1537"/>
        <end position="1631"/>
    </location>
</feature>
<evidence type="ECO:0000313" key="23">
    <source>
        <dbReference type="EMBL" id="CAH1109058.1"/>
    </source>
</evidence>
<dbReference type="PANTHER" id="PTHR46711">
    <property type="entry name" value="HISTONE-LYSINE N-METHYLTRANSFERASE SETD2"/>
    <property type="match status" value="1"/>
</dbReference>
<evidence type="ECO:0000256" key="10">
    <source>
        <dbReference type="ARBA" id="ARBA00022723"/>
    </source>
</evidence>
<evidence type="ECO:0000313" key="24">
    <source>
        <dbReference type="Proteomes" id="UP001153636"/>
    </source>
</evidence>
<feature type="region of interest" description="Disordered" evidence="18">
    <location>
        <begin position="516"/>
        <end position="610"/>
    </location>
</feature>
<dbReference type="Gene3D" id="2.20.70.10">
    <property type="match status" value="1"/>
</dbReference>
<keyword evidence="9" id="KW-0949">S-adenosyl-L-methionine</keyword>
<keyword evidence="11" id="KW-0221">Differentiation</keyword>
<dbReference type="GO" id="GO:0030154">
    <property type="term" value="P:cell differentiation"/>
    <property type="evidence" value="ECO:0007669"/>
    <property type="project" value="UniProtKB-KW"/>
</dbReference>